<dbReference type="EMBL" id="RBNI01022321">
    <property type="protein sequence ID" value="RUO96261.1"/>
    <property type="molecule type" value="Genomic_DNA"/>
</dbReference>
<dbReference type="InterPro" id="IPR011333">
    <property type="entry name" value="SKP1/BTB/POZ_sf"/>
</dbReference>
<keyword evidence="3" id="KW-1185">Reference proteome</keyword>
<organism evidence="2 3">
    <name type="scientific">Jimgerdemannia flammicorona</name>
    <dbReference type="NCBI Taxonomy" id="994334"/>
    <lineage>
        <taxon>Eukaryota</taxon>
        <taxon>Fungi</taxon>
        <taxon>Fungi incertae sedis</taxon>
        <taxon>Mucoromycota</taxon>
        <taxon>Mucoromycotina</taxon>
        <taxon>Endogonomycetes</taxon>
        <taxon>Endogonales</taxon>
        <taxon>Endogonaceae</taxon>
        <taxon>Jimgerdemannia</taxon>
    </lineage>
</organism>
<dbReference type="Pfam" id="PF02214">
    <property type="entry name" value="BTB_2"/>
    <property type="match status" value="1"/>
</dbReference>
<protein>
    <submittedName>
        <fullName evidence="2">BTB/POZ protein</fullName>
    </submittedName>
</protein>
<dbReference type="Gene3D" id="3.30.710.10">
    <property type="entry name" value="Potassium Channel Kv1.1, Chain A"/>
    <property type="match status" value="1"/>
</dbReference>
<dbReference type="PANTHER" id="PTHR14499:SF136">
    <property type="entry name" value="GH08630P"/>
    <property type="match status" value="1"/>
</dbReference>
<dbReference type="CDD" id="cd18316">
    <property type="entry name" value="BTB_POZ_KCTD-like"/>
    <property type="match status" value="1"/>
</dbReference>
<sequence length="300" mass="34388">MSNSNRIRLNVGGQRFETNRKTLCQFPHTLLGALFSEGSREIPQKDDNGDYFFDRNGDAFSVIIDFYRNGGKIFLPYMWHRFSPDVLAAELAYFRIPHKTDLLPKTPKPDERPLFAIAQDFPESKKYFSEIVKPCKTRAREMLDTYGNFIVKVTMIGLEAILSNIYQSTANVRPYYMHFVFTRTPEAPLSAITITTSPMNPGNVSILPKIPKADYASLDWRPLRSFLCLETDSEWLPEQERRQLVLNREEFNRALSSAVHGGKVLKDISAAEEAHHVTFDTITLFRLHLNVQPLVLTPSQ</sequence>
<dbReference type="PANTHER" id="PTHR14499">
    <property type="entry name" value="POTASSIUM CHANNEL TETRAMERIZATION DOMAIN-CONTAINING"/>
    <property type="match status" value="1"/>
</dbReference>
<dbReference type="SUPFAM" id="SSF54695">
    <property type="entry name" value="POZ domain"/>
    <property type="match status" value="1"/>
</dbReference>
<dbReference type="Proteomes" id="UP000268093">
    <property type="component" value="Unassembled WGS sequence"/>
</dbReference>
<name>A0A433A0K8_9FUNG</name>
<reference evidence="2 3" key="1">
    <citation type="journal article" date="2018" name="New Phytol.">
        <title>Phylogenomics of Endogonaceae and evolution of mycorrhizas within Mucoromycota.</title>
        <authorList>
            <person name="Chang Y."/>
            <person name="Desiro A."/>
            <person name="Na H."/>
            <person name="Sandor L."/>
            <person name="Lipzen A."/>
            <person name="Clum A."/>
            <person name="Barry K."/>
            <person name="Grigoriev I.V."/>
            <person name="Martin F.M."/>
            <person name="Stajich J.E."/>
            <person name="Smith M.E."/>
            <person name="Bonito G."/>
            <person name="Spatafora J.W."/>
        </authorList>
    </citation>
    <scope>NUCLEOTIDE SEQUENCE [LARGE SCALE GENOMIC DNA]</scope>
    <source>
        <strain evidence="2 3">GMNB39</strain>
    </source>
</reference>
<dbReference type="InterPro" id="IPR000210">
    <property type="entry name" value="BTB/POZ_dom"/>
</dbReference>
<dbReference type="GO" id="GO:0051260">
    <property type="term" value="P:protein homooligomerization"/>
    <property type="evidence" value="ECO:0007669"/>
    <property type="project" value="InterPro"/>
</dbReference>
<dbReference type="InterPro" id="IPR003131">
    <property type="entry name" value="T1-type_BTB"/>
</dbReference>
<evidence type="ECO:0000313" key="2">
    <source>
        <dbReference type="EMBL" id="RUO96261.1"/>
    </source>
</evidence>
<evidence type="ECO:0000259" key="1">
    <source>
        <dbReference type="SMART" id="SM00225"/>
    </source>
</evidence>
<comment type="caution">
    <text evidence="2">The sequence shown here is derived from an EMBL/GenBank/DDBJ whole genome shotgun (WGS) entry which is preliminary data.</text>
</comment>
<dbReference type="AlphaFoldDB" id="A0A433A0K8"/>
<dbReference type="SMART" id="SM00225">
    <property type="entry name" value="BTB"/>
    <property type="match status" value="1"/>
</dbReference>
<gene>
    <name evidence="2" type="ORF">BC936DRAFT_142317</name>
</gene>
<accession>A0A433A0K8</accession>
<dbReference type="OrthoDB" id="10025005at2759"/>
<feature type="domain" description="BTB" evidence="1">
    <location>
        <begin position="5"/>
        <end position="99"/>
    </location>
</feature>
<proteinExistence type="predicted"/>
<evidence type="ECO:0000313" key="3">
    <source>
        <dbReference type="Proteomes" id="UP000268093"/>
    </source>
</evidence>